<accession>A0A8C3YW61</accession>
<name>A0A8C3YW61_9CETA</name>
<sequence length="77" mass="8630">MRTTLLSCPEGFGFNSLMAGRSASPGQLSMIFIPANWSLQLLKLIVDRRVNDSRLTYKLIWMTTKVSSIHNLAKSSE</sequence>
<dbReference type="Proteomes" id="UP000694540">
    <property type="component" value="Unplaced"/>
</dbReference>
<dbReference type="AlphaFoldDB" id="A0A8C3YW61"/>
<keyword evidence="2" id="KW-1185">Reference proteome</keyword>
<evidence type="ECO:0000313" key="1">
    <source>
        <dbReference type="Ensembl" id="ENSCWAP00000029029.1"/>
    </source>
</evidence>
<reference evidence="1" key="2">
    <citation type="submission" date="2025-09" db="UniProtKB">
        <authorList>
            <consortium name="Ensembl"/>
        </authorList>
    </citation>
    <scope>IDENTIFICATION</scope>
</reference>
<dbReference type="GeneTree" id="ENSGT00910000148104"/>
<dbReference type="Ensembl" id="ENSCWAT00000031457.1">
    <property type="protein sequence ID" value="ENSCWAP00000029029.1"/>
    <property type="gene ID" value="ENSCWAG00000021761.1"/>
</dbReference>
<reference evidence="1" key="1">
    <citation type="submission" date="2025-08" db="UniProtKB">
        <authorList>
            <consortium name="Ensembl"/>
        </authorList>
    </citation>
    <scope>IDENTIFICATION</scope>
</reference>
<organism evidence="1 2">
    <name type="scientific">Catagonus wagneri</name>
    <name type="common">Chacoan peccary</name>
    <dbReference type="NCBI Taxonomy" id="51154"/>
    <lineage>
        <taxon>Eukaryota</taxon>
        <taxon>Metazoa</taxon>
        <taxon>Chordata</taxon>
        <taxon>Craniata</taxon>
        <taxon>Vertebrata</taxon>
        <taxon>Euteleostomi</taxon>
        <taxon>Mammalia</taxon>
        <taxon>Eutheria</taxon>
        <taxon>Laurasiatheria</taxon>
        <taxon>Artiodactyla</taxon>
        <taxon>Suina</taxon>
        <taxon>Tayassuidae</taxon>
        <taxon>Catagonus</taxon>
    </lineage>
</organism>
<protein>
    <submittedName>
        <fullName evidence="1">Uncharacterized protein</fullName>
    </submittedName>
</protein>
<evidence type="ECO:0000313" key="2">
    <source>
        <dbReference type="Proteomes" id="UP000694540"/>
    </source>
</evidence>
<proteinExistence type="predicted"/>